<evidence type="ECO:0000313" key="3">
    <source>
        <dbReference type="Proteomes" id="UP000070501"/>
    </source>
</evidence>
<organism evidence="2 3">
    <name type="scientific">Microdochium bolleyi</name>
    <dbReference type="NCBI Taxonomy" id="196109"/>
    <lineage>
        <taxon>Eukaryota</taxon>
        <taxon>Fungi</taxon>
        <taxon>Dikarya</taxon>
        <taxon>Ascomycota</taxon>
        <taxon>Pezizomycotina</taxon>
        <taxon>Sordariomycetes</taxon>
        <taxon>Xylariomycetidae</taxon>
        <taxon>Xylariales</taxon>
        <taxon>Microdochiaceae</taxon>
        <taxon>Microdochium</taxon>
    </lineage>
</organism>
<dbReference type="EMBL" id="KQ964245">
    <property type="protein sequence ID" value="KXJ96363.1"/>
    <property type="molecule type" value="Genomic_DNA"/>
</dbReference>
<name>A0A136JGT7_9PEZI</name>
<feature type="compositionally biased region" description="Basic and acidic residues" evidence="1">
    <location>
        <begin position="252"/>
        <end position="262"/>
    </location>
</feature>
<feature type="region of interest" description="Disordered" evidence="1">
    <location>
        <begin position="132"/>
        <end position="170"/>
    </location>
</feature>
<proteinExistence type="predicted"/>
<reference evidence="3" key="1">
    <citation type="submission" date="2016-02" db="EMBL/GenBank/DDBJ databases">
        <title>Draft genome sequence of Microdochium bolleyi, a fungal endophyte of beachgrass.</title>
        <authorList>
            <consortium name="DOE Joint Genome Institute"/>
            <person name="David A.S."/>
            <person name="May G."/>
            <person name="Haridas S."/>
            <person name="Lim J."/>
            <person name="Wang M."/>
            <person name="Labutti K."/>
            <person name="Lipzen A."/>
            <person name="Barry K."/>
            <person name="Grigoriev I.V."/>
        </authorList>
    </citation>
    <scope>NUCLEOTIDE SEQUENCE [LARGE SCALE GENOMIC DNA]</scope>
    <source>
        <strain evidence="3">J235TASD1</strain>
    </source>
</reference>
<feature type="region of interest" description="Disordered" evidence="1">
    <location>
        <begin position="252"/>
        <end position="342"/>
    </location>
</feature>
<accession>A0A136JGT7</accession>
<dbReference type="AlphaFoldDB" id="A0A136JGT7"/>
<sequence length="577" mass="63699">MPRAECPFWLMPSQAGESEGPGWAGSCCRAGWLQAWRLPESIIAWGDWRRDRQLRGESRALQALPAKGSNIERGETAEATCCRKRAKAGEGLVEGAGPNPSPESQHEASTPSSEIPSGIISRGLQWSLQCPRIIGNQPQREPKRLPSSKPARMDPGGTPSLAQSSDTGGEICGKTRHRVIYALSMVHSTRTSRAYTYLAETAGERLNERLRPKMDVASWDYGPPPAPGPGTPSMPAGTLTLAPIALPLHRDNAHWRGPERGRWTSRPHRNSSNSRATTERDDDDDDGAKTRQQRNKEKKPGSTPALGPLQHCATLTRTSTRPSAFQNDHDQPAPSSYAFPANCQTQDDPWSFRESQLESHHFPTTKLLSLLLHLIFNDEQDLINVDNSSQVVHSQSLSSQRLKATNALAPCRPEEHSKICRGRCRHPGQTAWITPGLLATLSSYCGPTEPFRVVPNSVSSLWVRVQTIRIPLACLKTLDGDQNHCSILLASAIFDLLTRLGFVLGHNHDCLTNQLGEVVAHAQMRVRKSTSKHTMRVYSVPSAYPQSGGLTNYLNFTYSRRFRCGTTATWQGMQMIH</sequence>
<feature type="compositionally biased region" description="Polar residues" evidence="1">
    <location>
        <begin position="313"/>
        <end position="326"/>
    </location>
</feature>
<evidence type="ECO:0000313" key="2">
    <source>
        <dbReference type="EMBL" id="KXJ96363.1"/>
    </source>
</evidence>
<protein>
    <submittedName>
        <fullName evidence="2">Uncharacterized protein</fullName>
    </submittedName>
</protein>
<keyword evidence="3" id="KW-1185">Reference proteome</keyword>
<gene>
    <name evidence="2" type="ORF">Micbo1qcDRAFT_210689</name>
</gene>
<evidence type="ECO:0000256" key="1">
    <source>
        <dbReference type="SAM" id="MobiDB-lite"/>
    </source>
</evidence>
<feature type="region of interest" description="Disordered" evidence="1">
    <location>
        <begin position="90"/>
        <end position="116"/>
    </location>
</feature>
<dbReference type="Proteomes" id="UP000070501">
    <property type="component" value="Unassembled WGS sequence"/>
</dbReference>
<dbReference type="InParanoid" id="A0A136JGT7"/>